<name>A0A061SD73_9CHLO</name>
<organism evidence="2">
    <name type="scientific">Tetraselmis sp. GSL018</name>
    <dbReference type="NCBI Taxonomy" id="582737"/>
    <lineage>
        <taxon>Eukaryota</taxon>
        <taxon>Viridiplantae</taxon>
        <taxon>Chlorophyta</taxon>
        <taxon>core chlorophytes</taxon>
        <taxon>Chlorodendrophyceae</taxon>
        <taxon>Chlorodendrales</taxon>
        <taxon>Chlorodendraceae</taxon>
        <taxon>Tetraselmis</taxon>
    </lineage>
</organism>
<protein>
    <submittedName>
        <fullName evidence="2">Esterase-like protein</fullName>
    </submittedName>
</protein>
<proteinExistence type="predicted"/>
<feature type="domain" description="AB hydrolase-1" evidence="1">
    <location>
        <begin position="109"/>
        <end position="325"/>
    </location>
</feature>
<dbReference type="GO" id="GO:0042171">
    <property type="term" value="F:lysophosphatidic acid acyltransferase activity"/>
    <property type="evidence" value="ECO:0007669"/>
    <property type="project" value="TreeGrafter"/>
</dbReference>
<accession>A0A061SD73</accession>
<dbReference type="Pfam" id="PF12697">
    <property type="entry name" value="Abhydrolase_6"/>
    <property type="match status" value="1"/>
</dbReference>
<reference evidence="2" key="1">
    <citation type="submission" date="2014-05" db="EMBL/GenBank/DDBJ databases">
        <title>The transcriptome of the halophilic microalga Tetraselmis sp. GSL018 isolated from the Great Salt Lake, Utah.</title>
        <authorList>
            <person name="Jinkerson R.E."/>
            <person name="D'Adamo S."/>
            <person name="Posewitz M.C."/>
        </authorList>
    </citation>
    <scope>NUCLEOTIDE SEQUENCE</scope>
    <source>
        <strain evidence="2">GSL018</strain>
    </source>
</reference>
<dbReference type="SUPFAM" id="SSF53474">
    <property type="entry name" value="alpha/beta-Hydrolases"/>
    <property type="match status" value="1"/>
</dbReference>
<dbReference type="GO" id="GO:0052689">
    <property type="term" value="F:carboxylic ester hydrolase activity"/>
    <property type="evidence" value="ECO:0007669"/>
    <property type="project" value="TreeGrafter"/>
</dbReference>
<dbReference type="EMBL" id="GBEZ01002853">
    <property type="protein sequence ID" value="JAC82238.1"/>
    <property type="molecule type" value="Transcribed_RNA"/>
</dbReference>
<dbReference type="PANTHER" id="PTHR42886:SF42">
    <property type="entry name" value="ALPHA_BETA-HYDROLASES SUPERFAMILY PROTEIN"/>
    <property type="match status" value="1"/>
</dbReference>
<evidence type="ECO:0000259" key="1">
    <source>
        <dbReference type="Pfam" id="PF12697"/>
    </source>
</evidence>
<sequence>MLSITGNSSAFPRLTPSAQLRLPSKAAVRTVETSRVEIFERRNYRLNYLARKQKRTHSPRVSCRVNLSQKVFATTSSSTSERSMHALPDGKRLEVIYRKADGGGSRPPLVFIHGSYHAAWCWEEHFMPFFSERGYDCYALSLRAQGGSDPIEGNVAGTVQSLAEDIASFVGSLDRPPVVIGHSFGDAGVAFLASVPQSGNKDIVGRFLVRTPVLAMKITWWFIRKSFGESEEACRTCFFSPELPDEVLRRYMNEFKNSSPTRLIDLKAMNEIIPLPAPPSDGPPAIVVGAKQDKIVDSEAVFELARHWRVEPVVLDGVAHDVMLDTKWEVAATAVAAWLKETYPA</sequence>
<dbReference type="InterPro" id="IPR029058">
    <property type="entry name" value="AB_hydrolase_fold"/>
</dbReference>
<dbReference type="AlphaFoldDB" id="A0A061SD73"/>
<dbReference type="Gene3D" id="3.40.50.1820">
    <property type="entry name" value="alpha/beta hydrolase"/>
    <property type="match status" value="1"/>
</dbReference>
<dbReference type="GO" id="GO:0055088">
    <property type="term" value="P:lipid homeostasis"/>
    <property type="evidence" value="ECO:0007669"/>
    <property type="project" value="TreeGrafter"/>
</dbReference>
<gene>
    <name evidence="2" type="ORF">TSPGSL018_6168</name>
</gene>
<dbReference type="GO" id="GO:0006654">
    <property type="term" value="P:phosphatidic acid biosynthetic process"/>
    <property type="evidence" value="ECO:0007669"/>
    <property type="project" value="TreeGrafter"/>
</dbReference>
<evidence type="ECO:0000313" key="2">
    <source>
        <dbReference type="EMBL" id="JAC82238.1"/>
    </source>
</evidence>
<dbReference type="InterPro" id="IPR000073">
    <property type="entry name" value="AB_hydrolase_1"/>
</dbReference>
<dbReference type="PANTHER" id="PTHR42886">
    <property type="entry name" value="RE40534P-RELATED"/>
    <property type="match status" value="1"/>
</dbReference>